<evidence type="ECO:0000256" key="3">
    <source>
        <dbReference type="SAM" id="SignalP"/>
    </source>
</evidence>
<dbReference type="AlphaFoldDB" id="A0AAE3LNY4"/>
<feature type="region of interest" description="Disordered" evidence="2">
    <location>
        <begin position="23"/>
        <end position="95"/>
    </location>
</feature>
<dbReference type="PROSITE" id="PS51257">
    <property type="entry name" value="PROKAR_LIPOPROTEIN"/>
    <property type="match status" value="1"/>
</dbReference>
<dbReference type="PANTHER" id="PTHR39176">
    <property type="entry name" value="PERIPLASMIC PROTEIN-RELATED"/>
    <property type="match status" value="1"/>
</dbReference>
<feature type="chain" id="PRO_5042250523" evidence="3">
    <location>
        <begin position="23"/>
        <end position="213"/>
    </location>
</feature>
<dbReference type="RefSeq" id="WP_263073687.1">
    <property type="nucleotide sequence ID" value="NZ_JAOUSF010000004.1"/>
</dbReference>
<comment type="caution">
    <text evidence="5">The sequence shown here is derived from an EMBL/GenBank/DDBJ whole genome shotgun (WGS) entry which is preliminary data.</text>
</comment>
<keyword evidence="6" id="KW-1185">Reference proteome</keyword>
<dbReference type="Gene3D" id="1.20.1270.180">
    <property type="match status" value="1"/>
</dbReference>
<accession>A0AAE3LNY4</accession>
<evidence type="ECO:0000256" key="1">
    <source>
        <dbReference type="SAM" id="Coils"/>
    </source>
</evidence>
<evidence type="ECO:0000313" key="5">
    <source>
        <dbReference type="EMBL" id="MCU9614411.1"/>
    </source>
</evidence>
<sequence length="213" mass="23718">MKKLVALSILLLLLILAGCEETENGSSKSNIGLEAGTESVAGTADDSSELNEALAEEEASSTEEESTAGEVVDADTTTEENNEEAEDSSSDESLEGIREKYLQMLENTEKEVADLEKIVQNGTQTDMEQAQAEIYAAWDKALNDIYGELKRQLSESDMYRLKEAQREWIIQRDDAAIAESKRYEGGSLESFTYVSTQTEITKFRCYDLIDMFM</sequence>
<feature type="coiled-coil region" evidence="1">
    <location>
        <begin position="98"/>
        <end position="125"/>
    </location>
</feature>
<evidence type="ECO:0000313" key="6">
    <source>
        <dbReference type="Proteomes" id="UP001209318"/>
    </source>
</evidence>
<feature type="domain" description="Lysozyme inhibitor LprI-like N-terminal" evidence="4">
    <location>
        <begin position="121"/>
        <end position="208"/>
    </location>
</feature>
<protein>
    <submittedName>
        <fullName evidence="5">DUF1311 domain-containing protein</fullName>
    </submittedName>
</protein>
<dbReference type="EMBL" id="JAOUSF010000004">
    <property type="protein sequence ID" value="MCU9614411.1"/>
    <property type="molecule type" value="Genomic_DNA"/>
</dbReference>
<reference evidence="5" key="1">
    <citation type="submission" date="2022-10" db="EMBL/GenBank/DDBJ databases">
        <title>Description of Fervidibacillus gen. nov. in the family Fervidibacillaceae fam. nov. with two species, Fervidibacillus albus sp. nov., and Fervidibacillus halotolerans sp. nov., isolated from tidal flat sediments.</title>
        <authorList>
            <person name="Kwon K.K."/>
            <person name="Yang S.-H."/>
        </authorList>
    </citation>
    <scope>NUCLEOTIDE SEQUENCE</scope>
    <source>
        <strain evidence="5">JCM 19140</strain>
    </source>
</reference>
<feature type="signal peptide" evidence="3">
    <location>
        <begin position="1"/>
        <end position="22"/>
    </location>
</feature>
<gene>
    <name evidence="5" type="ORF">OEV98_12775</name>
</gene>
<keyword evidence="1" id="KW-0175">Coiled coil</keyword>
<organism evidence="5 6">
    <name type="scientific">Perspicuibacillus lycopersici</name>
    <dbReference type="NCBI Taxonomy" id="1325689"/>
    <lineage>
        <taxon>Bacteria</taxon>
        <taxon>Bacillati</taxon>
        <taxon>Bacillota</taxon>
        <taxon>Bacilli</taxon>
        <taxon>Bacillales</taxon>
        <taxon>Bacillaceae</taxon>
        <taxon>Perspicuibacillus</taxon>
    </lineage>
</organism>
<proteinExistence type="predicted"/>
<feature type="compositionally biased region" description="Acidic residues" evidence="2">
    <location>
        <begin position="46"/>
        <end position="94"/>
    </location>
</feature>
<name>A0AAE3LNY4_9BACI</name>
<dbReference type="Proteomes" id="UP001209318">
    <property type="component" value="Unassembled WGS sequence"/>
</dbReference>
<dbReference type="PANTHER" id="PTHR39176:SF1">
    <property type="entry name" value="PERIPLASMIC PROTEIN"/>
    <property type="match status" value="1"/>
</dbReference>
<evidence type="ECO:0000259" key="4">
    <source>
        <dbReference type="Pfam" id="PF07007"/>
    </source>
</evidence>
<keyword evidence="3" id="KW-0732">Signal</keyword>
<dbReference type="Pfam" id="PF07007">
    <property type="entry name" value="LprI"/>
    <property type="match status" value="1"/>
</dbReference>
<evidence type="ECO:0000256" key="2">
    <source>
        <dbReference type="SAM" id="MobiDB-lite"/>
    </source>
</evidence>
<dbReference type="InterPro" id="IPR009739">
    <property type="entry name" value="LprI-like_N"/>
</dbReference>